<dbReference type="PROSITE" id="PS51464">
    <property type="entry name" value="SIS"/>
    <property type="match status" value="1"/>
</dbReference>
<dbReference type="HOGENOM" id="CLU_040681_2_0_1"/>
<reference evidence="2 3" key="1">
    <citation type="journal article" date="2011" name="Proc. Natl. Acad. Sci. U.S.A.">
        <title>Comparative genomics of xylose-fermenting fungi for enhanced biofuel production.</title>
        <authorList>
            <person name="Wohlbach D.J."/>
            <person name="Kuo A."/>
            <person name="Sato T.K."/>
            <person name="Potts K.M."/>
            <person name="Salamov A.A."/>
            <person name="LaButti K.M."/>
            <person name="Sun H."/>
            <person name="Clum A."/>
            <person name="Pangilinan J.L."/>
            <person name="Lindquist E.A."/>
            <person name="Lucas S."/>
            <person name="Lapidus A."/>
            <person name="Jin M."/>
            <person name="Gunawan C."/>
            <person name="Balan V."/>
            <person name="Dale B.E."/>
            <person name="Jeffries T.W."/>
            <person name="Zinkel R."/>
            <person name="Barry K.W."/>
            <person name="Grigoriev I.V."/>
            <person name="Gasch A.P."/>
        </authorList>
    </citation>
    <scope>NUCLEOTIDE SEQUENCE [LARGE SCALE GENOMIC DNA]</scope>
    <source>
        <strain evidence="3">ATCC 10573 / BCRC 21748 / CBS 615 / JCM 9827 / NBRC 10315 / NRRL Y-1498 / VKM Y-70</strain>
    </source>
</reference>
<proteinExistence type="predicted"/>
<evidence type="ECO:0000313" key="3">
    <source>
        <dbReference type="Proteomes" id="UP000000707"/>
    </source>
</evidence>
<dbReference type="EMBL" id="GL996515">
    <property type="protein sequence ID" value="EGV64730.1"/>
    <property type="molecule type" value="Genomic_DNA"/>
</dbReference>
<dbReference type="OrthoDB" id="1872003at2759"/>
<dbReference type="InterPro" id="IPR046348">
    <property type="entry name" value="SIS_dom_sf"/>
</dbReference>
<gene>
    <name evidence="2" type="ORF">CANTEDRAFT_92970</name>
</gene>
<dbReference type="Pfam" id="PF01380">
    <property type="entry name" value="SIS"/>
    <property type="match status" value="1"/>
</dbReference>
<dbReference type="Proteomes" id="UP000000707">
    <property type="component" value="Unassembled WGS sequence"/>
</dbReference>
<organism evidence="3">
    <name type="scientific">Candida tenuis (strain ATCC 10573 / BCRC 21748 / CBS 615 / JCM 9827 / NBRC 10315 / NRRL Y-1498 / VKM Y-70)</name>
    <name type="common">Yeast</name>
    <name type="synonym">Yamadazyma tenuis</name>
    <dbReference type="NCBI Taxonomy" id="590646"/>
    <lineage>
        <taxon>Eukaryota</taxon>
        <taxon>Fungi</taxon>
        <taxon>Dikarya</taxon>
        <taxon>Ascomycota</taxon>
        <taxon>Saccharomycotina</taxon>
        <taxon>Pichiomycetes</taxon>
        <taxon>Debaryomycetaceae</taxon>
        <taxon>Yamadazyma</taxon>
    </lineage>
</organism>
<dbReference type="GO" id="GO:1901135">
    <property type="term" value="P:carbohydrate derivative metabolic process"/>
    <property type="evidence" value="ECO:0007669"/>
    <property type="project" value="InterPro"/>
</dbReference>
<dbReference type="GeneID" id="18250242"/>
<dbReference type="InterPro" id="IPR001347">
    <property type="entry name" value="SIS_dom"/>
</dbReference>
<dbReference type="CDD" id="cd05014">
    <property type="entry name" value="SIS_Kpsf"/>
    <property type="match status" value="1"/>
</dbReference>
<sequence length="370" mass="40177">MAGEQSLSMDYQALLSKGLTSVKKSLDAEQEALANLSHQYKTDEFSQIQLMKSLDVLFAVNMKGGKVVMCGVGKSFKIASKLCATLNSLSIQSVTLHPTEALHGDLGILNNRDTIIMLTASGNTPELLDLLTHIPEAIPIVLLTCNKDSKLATHPKTKSLLYTELAPHLREETIHGVPAPTVSATVALALADSVILALSELIEQSESARKKLFSIKHPGGSIGANLSHLNENVNLSNPRRKISNSSYSSFLSLEQARSIINNSSDPSSSVSSDDDDINESQFDSTLTLEIKAAKDSNVQRLNSAQLQGLSELEFVKHLLTAEYFVTSNKGKDYGVDVATLKKSYLKHSSTGRKWEEFSSGLESEFKPLCL</sequence>
<evidence type="ECO:0000259" key="1">
    <source>
        <dbReference type="PROSITE" id="PS51464"/>
    </source>
</evidence>
<dbReference type="AlphaFoldDB" id="G3B2Q2"/>
<name>G3B2Q2_CANTC</name>
<dbReference type="STRING" id="590646.G3B2Q2"/>
<protein>
    <submittedName>
        <fullName evidence="2">SIS domain-containing protein</fullName>
    </submittedName>
</protein>
<dbReference type="PANTHER" id="PTHR38418:SF2">
    <property type="entry name" value="SUGAR ISOMERASE, KPSF_GUTQ (AFU_ORTHOLOGUE AFUA_6G08860)"/>
    <property type="match status" value="1"/>
</dbReference>
<accession>G3B2Q2</accession>
<dbReference type="KEGG" id="cten:18250242"/>
<dbReference type="eggNOG" id="ENOG502RDRP">
    <property type="taxonomic scope" value="Eukaryota"/>
</dbReference>
<dbReference type="InterPro" id="IPR035474">
    <property type="entry name" value="SIS_Kpsf"/>
</dbReference>
<evidence type="ECO:0000313" key="2">
    <source>
        <dbReference type="EMBL" id="EGV64730.1"/>
    </source>
</evidence>
<feature type="domain" description="SIS" evidence="1">
    <location>
        <begin position="57"/>
        <end position="201"/>
    </location>
</feature>
<dbReference type="Gene3D" id="3.40.50.10490">
    <property type="entry name" value="Glucose-6-phosphate isomerase like protein, domain 1"/>
    <property type="match status" value="1"/>
</dbReference>
<dbReference type="PANTHER" id="PTHR38418">
    <property type="entry name" value="SUGAR ISOMERASE, KPSF/GUTQ (AFU_ORTHOLOGUE AFUA_6G08860)"/>
    <property type="match status" value="1"/>
</dbReference>
<keyword evidence="3" id="KW-1185">Reference proteome</keyword>
<dbReference type="SUPFAM" id="SSF53697">
    <property type="entry name" value="SIS domain"/>
    <property type="match status" value="1"/>
</dbReference>
<dbReference type="GO" id="GO:0097367">
    <property type="term" value="F:carbohydrate derivative binding"/>
    <property type="evidence" value="ECO:0007669"/>
    <property type="project" value="InterPro"/>
</dbReference>